<dbReference type="Gene3D" id="3.40.50.1820">
    <property type="entry name" value="alpha/beta hydrolase"/>
    <property type="match status" value="1"/>
</dbReference>
<dbReference type="OrthoDB" id="438440at2759"/>
<evidence type="ECO:0000256" key="4">
    <source>
        <dbReference type="ARBA" id="ARBA00022963"/>
    </source>
</evidence>
<sequence length="409" mass="45073">MSTHSIAERWRELSGEDNWRGLLDPLDLDLRQYLINYGELTQAIYDAFNGNTASKFAGAPRYRRSDFFDKVFLSAGRSYKYDVTKFIYATSGIPMPDSFFVRSLAKDWRLEQSNWTGYVAVAADEGKAAMGRRDILVAWRGTQRALEWVNNLDFNLVSAQDIFGASSPDGDGGEPMVHQGWLSVYTSDDPNSAFNKKSARDQVLQEVKRLVDLYKGEEISITIAGHSLGSALATLTAVDVVSHGLNKPSGSPAGPPAPVTAFVFASPRVGDSGFKEAFTRLTRLSPELRLLRISNNLDVVPNYPLLGYADVGESLAVDTQRSPYLKNPGGPTAWHSLEAYLHGVAGAQGSGGGFKLEVARDVALVNKYMDSVKDEYMITVSWWVEKNKGMVQGADGHWALEDHEEDDDE</sequence>
<dbReference type="Pfam" id="PF01764">
    <property type="entry name" value="Lipase_3"/>
    <property type="match status" value="1"/>
</dbReference>
<feature type="domain" description="Fungal lipase-type" evidence="7">
    <location>
        <begin position="137"/>
        <end position="305"/>
    </location>
</feature>
<evidence type="ECO:0000259" key="7">
    <source>
        <dbReference type="Pfam" id="PF01764"/>
    </source>
</evidence>
<dbReference type="AlphaFoldDB" id="A0A2I0BA67"/>
<dbReference type="InterPro" id="IPR002921">
    <property type="entry name" value="Fungal_lipase-type"/>
</dbReference>
<keyword evidence="4 6" id="KW-0442">Lipid degradation</keyword>
<name>A0A2I0BA67_9ASPA</name>
<evidence type="ECO:0000256" key="2">
    <source>
        <dbReference type="ARBA" id="ARBA00010701"/>
    </source>
</evidence>
<proteinExistence type="inferred from homology"/>
<keyword evidence="9" id="KW-1185">Reference proteome</keyword>
<organism evidence="8 9">
    <name type="scientific">Apostasia shenzhenica</name>
    <dbReference type="NCBI Taxonomy" id="1088818"/>
    <lineage>
        <taxon>Eukaryota</taxon>
        <taxon>Viridiplantae</taxon>
        <taxon>Streptophyta</taxon>
        <taxon>Embryophyta</taxon>
        <taxon>Tracheophyta</taxon>
        <taxon>Spermatophyta</taxon>
        <taxon>Magnoliopsida</taxon>
        <taxon>Liliopsida</taxon>
        <taxon>Asparagales</taxon>
        <taxon>Orchidaceae</taxon>
        <taxon>Apostasioideae</taxon>
        <taxon>Apostasia</taxon>
    </lineage>
</organism>
<evidence type="ECO:0000313" key="9">
    <source>
        <dbReference type="Proteomes" id="UP000236161"/>
    </source>
</evidence>
<reference evidence="8 9" key="1">
    <citation type="journal article" date="2017" name="Nature">
        <title>The Apostasia genome and the evolution of orchids.</title>
        <authorList>
            <person name="Zhang G.Q."/>
            <person name="Liu K.W."/>
            <person name="Li Z."/>
            <person name="Lohaus R."/>
            <person name="Hsiao Y.Y."/>
            <person name="Niu S.C."/>
            <person name="Wang J.Y."/>
            <person name="Lin Y.C."/>
            <person name="Xu Q."/>
            <person name="Chen L.J."/>
            <person name="Yoshida K."/>
            <person name="Fujiwara S."/>
            <person name="Wang Z.W."/>
            <person name="Zhang Y.Q."/>
            <person name="Mitsuda N."/>
            <person name="Wang M."/>
            <person name="Liu G.H."/>
            <person name="Pecoraro L."/>
            <person name="Huang H.X."/>
            <person name="Xiao X.J."/>
            <person name="Lin M."/>
            <person name="Wu X.Y."/>
            <person name="Wu W.L."/>
            <person name="Chen Y.Y."/>
            <person name="Chang S.B."/>
            <person name="Sakamoto S."/>
            <person name="Ohme-Takagi M."/>
            <person name="Yagi M."/>
            <person name="Zeng S.J."/>
            <person name="Shen C.Y."/>
            <person name="Yeh C.M."/>
            <person name="Luo Y.B."/>
            <person name="Tsai W.C."/>
            <person name="Van de Peer Y."/>
            <person name="Liu Z.J."/>
        </authorList>
    </citation>
    <scope>NUCLEOTIDE SEQUENCE [LARGE SCALE GENOMIC DNA]</scope>
    <source>
        <strain evidence="9">cv. Shenzhen</strain>
        <tissue evidence="8">Stem</tissue>
    </source>
</reference>
<evidence type="ECO:0000256" key="5">
    <source>
        <dbReference type="ARBA" id="ARBA00023098"/>
    </source>
</evidence>
<comment type="similarity">
    <text evidence="2 6">Belongs to the AB hydrolase superfamily. Lipase family.</text>
</comment>
<gene>
    <name evidence="8" type="ORF">AXF42_Ash007450</name>
</gene>
<dbReference type="InterPro" id="IPR033556">
    <property type="entry name" value="PLA"/>
</dbReference>
<evidence type="ECO:0000256" key="3">
    <source>
        <dbReference type="ARBA" id="ARBA00022801"/>
    </source>
</evidence>
<keyword evidence="5 6" id="KW-0443">Lipid metabolism</keyword>
<comment type="function">
    <text evidence="1 6">Acylhydrolase that catalyzes the hydrolysis of phospholipids at the sn-1 position.</text>
</comment>
<evidence type="ECO:0000313" key="8">
    <source>
        <dbReference type="EMBL" id="PKA64703.1"/>
    </source>
</evidence>
<evidence type="ECO:0000256" key="1">
    <source>
        <dbReference type="ARBA" id="ARBA00003523"/>
    </source>
</evidence>
<dbReference type="GO" id="GO:0005737">
    <property type="term" value="C:cytoplasm"/>
    <property type="evidence" value="ECO:0007669"/>
    <property type="project" value="UniProtKB-ARBA"/>
</dbReference>
<dbReference type="EMBL" id="KZ451903">
    <property type="protein sequence ID" value="PKA64703.1"/>
    <property type="molecule type" value="Genomic_DNA"/>
</dbReference>
<accession>A0A2I0BA67</accession>
<evidence type="ECO:0000256" key="6">
    <source>
        <dbReference type="RuleBase" id="RU367093"/>
    </source>
</evidence>
<dbReference type="FunFam" id="3.40.50.1820:FF:000065">
    <property type="entry name" value="Phospholipase A1-II 3"/>
    <property type="match status" value="1"/>
</dbReference>
<dbReference type="CDD" id="cd00519">
    <property type="entry name" value="Lipase_3"/>
    <property type="match status" value="1"/>
</dbReference>
<keyword evidence="3 6" id="KW-0378">Hydrolase</keyword>
<dbReference type="Proteomes" id="UP000236161">
    <property type="component" value="Unassembled WGS sequence"/>
</dbReference>
<dbReference type="GO" id="GO:0008970">
    <property type="term" value="F:phospholipase A1 activity"/>
    <property type="evidence" value="ECO:0007669"/>
    <property type="project" value="UniProtKB-UniRule"/>
</dbReference>
<dbReference type="PANTHER" id="PTHR31828:SF1">
    <property type="entry name" value="PHOSPHOLIPASE A1-IIGAMMA"/>
    <property type="match status" value="1"/>
</dbReference>
<dbReference type="STRING" id="1088818.A0A2I0BA67"/>
<protein>
    <recommendedName>
        <fullName evidence="6">Phospholipase A1</fullName>
        <ecNumber evidence="6">3.1.1.-</ecNumber>
    </recommendedName>
</protein>
<dbReference type="InterPro" id="IPR029058">
    <property type="entry name" value="AB_hydrolase_fold"/>
</dbReference>
<dbReference type="GO" id="GO:0016042">
    <property type="term" value="P:lipid catabolic process"/>
    <property type="evidence" value="ECO:0007669"/>
    <property type="project" value="UniProtKB-UniRule"/>
</dbReference>
<dbReference type="PANTHER" id="PTHR31828">
    <property type="entry name" value="PHOSPHOLIPASE A1-IIGAMMA"/>
    <property type="match status" value="1"/>
</dbReference>
<dbReference type="EC" id="3.1.1.-" evidence="6"/>
<dbReference type="SUPFAM" id="SSF53474">
    <property type="entry name" value="alpha/beta-Hydrolases"/>
    <property type="match status" value="1"/>
</dbReference>